<evidence type="ECO:0000313" key="1">
    <source>
        <dbReference type="EMBL" id="SDM08499.1"/>
    </source>
</evidence>
<dbReference type="Proteomes" id="UP000199242">
    <property type="component" value="Unassembled WGS sequence"/>
</dbReference>
<dbReference type="PROSITE" id="PS00018">
    <property type="entry name" value="EF_HAND_1"/>
    <property type="match status" value="1"/>
</dbReference>
<gene>
    <name evidence="1" type="ORF">SAMN05216273_112104</name>
</gene>
<evidence type="ECO:0000313" key="2">
    <source>
        <dbReference type="Proteomes" id="UP000199242"/>
    </source>
</evidence>
<reference evidence="1 2" key="1">
    <citation type="submission" date="2016-10" db="EMBL/GenBank/DDBJ databases">
        <authorList>
            <person name="Varghese N."/>
            <person name="Submissions S."/>
        </authorList>
    </citation>
    <scope>NUCLEOTIDE SEQUENCE [LARGE SCALE GENOMIC DNA]</scope>
    <source>
        <strain evidence="1 2">CGMCC 1.10941</strain>
    </source>
</reference>
<proteinExistence type="predicted"/>
<dbReference type="EMBL" id="FNHD01000012">
    <property type="protein sequence ID" value="SDM08499.1"/>
    <property type="molecule type" value="Genomic_DNA"/>
</dbReference>
<protein>
    <recommendedName>
        <fullName evidence="3">EF-hand domain-containing protein</fullName>
    </recommendedName>
</protein>
<name>A0ABY0QXK3_9FLAO</name>
<keyword evidence="2" id="KW-1185">Reference proteome</keyword>
<evidence type="ECO:0008006" key="3">
    <source>
        <dbReference type="Google" id="ProtNLM"/>
    </source>
</evidence>
<organism evidence="1 2">
    <name type="scientific">Chryseobacterium taihuense</name>
    <dbReference type="NCBI Taxonomy" id="1141221"/>
    <lineage>
        <taxon>Bacteria</taxon>
        <taxon>Pseudomonadati</taxon>
        <taxon>Bacteroidota</taxon>
        <taxon>Flavobacteriia</taxon>
        <taxon>Flavobacteriales</taxon>
        <taxon>Weeksellaceae</taxon>
        <taxon>Chryseobacterium group</taxon>
        <taxon>Chryseobacterium</taxon>
    </lineage>
</organism>
<comment type="caution">
    <text evidence="1">The sequence shown here is derived from an EMBL/GenBank/DDBJ whole genome shotgun (WGS) entry which is preliminary data.</text>
</comment>
<accession>A0ABY0QXK3</accession>
<dbReference type="InterPro" id="IPR018247">
    <property type="entry name" value="EF_Hand_1_Ca_BS"/>
</dbReference>
<sequence length="71" mass="7678">MKLDNKKIEKSKMSKLIGGGWVQTSSSSKSFKTSDGRTCVKTTIDGYNDANGNGKLDKGEVKQTCTDIDCV</sequence>